<dbReference type="AlphaFoldDB" id="A0A8H6D4H6"/>
<sequence length="286" mass="32084">MTNAASWNEISSGYSYSTLATIAAQRPFTSFLWTIVDLEQLPKDFLDQGSINIRESVSIQPPKPFDLESTKLGISRKLGHTKPIRFAFHAEKEGLGVLDDILLCLIPIFSMKDVLPNDAVLKLDLPGLGGQSIWAKDASVHLAFLKFITKESKCNFDDYLSLAAVVHALDYIYLMALNGENMAYGKALSREDDRVAEFLSNDHRAGSKPLSRQSSEIFVLTRTVGKDWRKRDIFGWTALQYAASCKEFELLDERQHPVIPKNHLSGYLKGPATGWSPTDLVARQFW</sequence>
<evidence type="ECO:0000313" key="1">
    <source>
        <dbReference type="EMBL" id="KAF5702462.1"/>
    </source>
</evidence>
<accession>A0A8H6D4H6</accession>
<proteinExistence type="predicted"/>
<comment type="caution">
    <text evidence="1">The sequence shown here is derived from an EMBL/GenBank/DDBJ whole genome shotgun (WGS) entry which is preliminary data.</text>
</comment>
<organism evidence="1 2">
    <name type="scientific">Fusarium mundagurra</name>
    <dbReference type="NCBI Taxonomy" id="1567541"/>
    <lineage>
        <taxon>Eukaryota</taxon>
        <taxon>Fungi</taxon>
        <taxon>Dikarya</taxon>
        <taxon>Ascomycota</taxon>
        <taxon>Pezizomycotina</taxon>
        <taxon>Sordariomycetes</taxon>
        <taxon>Hypocreomycetidae</taxon>
        <taxon>Hypocreales</taxon>
        <taxon>Nectriaceae</taxon>
        <taxon>Fusarium</taxon>
        <taxon>Fusarium fujikuroi species complex</taxon>
    </lineage>
</organism>
<dbReference type="Proteomes" id="UP000544331">
    <property type="component" value="Unassembled WGS sequence"/>
</dbReference>
<evidence type="ECO:0000313" key="2">
    <source>
        <dbReference type="Proteomes" id="UP000544331"/>
    </source>
</evidence>
<gene>
    <name evidence="1" type="ORF">FMUND_13462</name>
</gene>
<name>A0A8H6D4H6_9HYPO</name>
<keyword evidence="2" id="KW-1185">Reference proteome</keyword>
<dbReference type="OrthoDB" id="194358at2759"/>
<dbReference type="EMBL" id="JAAOAN010000617">
    <property type="protein sequence ID" value="KAF5702462.1"/>
    <property type="molecule type" value="Genomic_DNA"/>
</dbReference>
<reference evidence="1 2" key="1">
    <citation type="submission" date="2020-05" db="EMBL/GenBank/DDBJ databases">
        <title>Identification and distribution of gene clusters putatively required for synthesis of sphingolipid metabolism inhibitors in phylogenetically diverse species of the filamentous fungus Fusarium.</title>
        <authorList>
            <person name="Kim H.-S."/>
            <person name="Busman M."/>
            <person name="Brown D.W."/>
            <person name="Divon H."/>
            <person name="Uhlig S."/>
            <person name="Proctor R.H."/>
        </authorList>
    </citation>
    <scope>NUCLEOTIDE SEQUENCE [LARGE SCALE GENOMIC DNA]</scope>
    <source>
        <strain evidence="1 2">NRRL 66235</strain>
    </source>
</reference>
<protein>
    <submittedName>
        <fullName evidence="1">Serine threonine phosphatase 6 regulatory ankyrin repeat subunit A</fullName>
    </submittedName>
</protein>